<dbReference type="Proteomes" id="UP001589700">
    <property type="component" value="Unassembled WGS sequence"/>
</dbReference>
<proteinExistence type="predicted"/>
<evidence type="ECO:0000313" key="7">
    <source>
        <dbReference type="EMBL" id="MFB9259140.1"/>
    </source>
</evidence>
<evidence type="ECO:0000256" key="5">
    <source>
        <dbReference type="ARBA" id="ARBA00023139"/>
    </source>
</evidence>
<evidence type="ECO:0000256" key="6">
    <source>
        <dbReference type="ARBA" id="ARBA00023288"/>
    </source>
</evidence>
<evidence type="ECO:0000256" key="2">
    <source>
        <dbReference type="ARBA" id="ARBA00022475"/>
    </source>
</evidence>
<keyword evidence="4" id="KW-0472">Membrane</keyword>
<evidence type="ECO:0000256" key="1">
    <source>
        <dbReference type="ARBA" id="ARBA00004193"/>
    </source>
</evidence>
<evidence type="ECO:0000256" key="4">
    <source>
        <dbReference type="ARBA" id="ARBA00023136"/>
    </source>
</evidence>
<dbReference type="Gene3D" id="3.30.2030.20">
    <property type="match status" value="1"/>
</dbReference>
<comment type="subcellular location">
    <subcellularLocation>
        <location evidence="1">Cell membrane</location>
        <topology evidence="1">Lipid-anchor</topology>
    </subcellularLocation>
</comment>
<protein>
    <submittedName>
        <fullName evidence="7">LppA family lipoprotein</fullName>
    </submittedName>
</protein>
<dbReference type="EMBL" id="JBHMDY010000003">
    <property type="protein sequence ID" value="MFB9259140.1"/>
    <property type="molecule type" value="Genomic_DNA"/>
</dbReference>
<name>A0ABV5JN38_9ACTN</name>
<dbReference type="InterPro" id="IPR032018">
    <property type="entry name" value="LppA/LppB/LprP"/>
</dbReference>
<gene>
    <name evidence="7" type="ORF">ACFFVD_04930</name>
</gene>
<comment type="caution">
    <text evidence="7">The sequence shown here is derived from an EMBL/GenBank/DDBJ whole genome shotgun (WGS) entry which is preliminary data.</text>
</comment>
<organism evidence="7 8">
    <name type="scientific">Dietzia aerolata</name>
    <dbReference type="NCBI Taxonomy" id="595984"/>
    <lineage>
        <taxon>Bacteria</taxon>
        <taxon>Bacillati</taxon>
        <taxon>Actinomycetota</taxon>
        <taxon>Actinomycetes</taxon>
        <taxon>Mycobacteriales</taxon>
        <taxon>Dietziaceae</taxon>
        <taxon>Dietzia</taxon>
    </lineage>
</organism>
<dbReference type="RefSeq" id="WP_380023133.1">
    <property type="nucleotide sequence ID" value="NZ_JBHMDY010000003.1"/>
</dbReference>
<dbReference type="Pfam" id="PF16708">
    <property type="entry name" value="LppA"/>
    <property type="match status" value="1"/>
</dbReference>
<sequence length="158" mass="17635">MSEDNYLGGPGGQLSIAEMQERPTLSEVAPQNEQLLADVRQAIQEVLPDAEMIQSREPMTIGCSSEVDSEEHVQAAKRQAYPGWVVRLRPTPEQWSQLRAKLEPLLHDRGFDKVRMDTAIGDGGRRFVVQDDFGAELSITYVKSISLKLLSGCHLDRT</sequence>
<accession>A0ABV5JN38</accession>
<keyword evidence="6 7" id="KW-0449">Lipoprotein</keyword>
<evidence type="ECO:0000256" key="3">
    <source>
        <dbReference type="ARBA" id="ARBA00022729"/>
    </source>
</evidence>
<keyword evidence="3" id="KW-0732">Signal</keyword>
<reference evidence="7 8" key="1">
    <citation type="submission" date="2024-09" db="EMBL/GenBank/DDBJ databases">
        <authorList>
            <person name="Sun Q."/>
            <person name="Mori K."/>
        </authorList>
    </citation>
    <scope>NUCLEOTIDE SEQUENCE [LARGE SCALE GENOMIC DNA]</scope>
    <source>
        <strain evidence="7 8">CCM 7659</strain>
    </source>
</reference>
<evidence type="ECO:0000313" key="8">
    <source>
        <dbReference type="Proteomes" id="UP001589700"/>
    </source>
</evidence>
<keyword evidence="8" id="KW-1185">Reference proteome</keyword>
<keyword evidence="2" id="KW-1003">Cell membrane</keyword>
<keyword evidence="5" id="KW-0564">Palmitate</keyword>